<dbReference type="PANTHER" id="PTHR12592:SF0">
    <property type="entry name" value="ATP-DEPENDENT (S)-NAD(P)H-HYDRATE DEHYDRATASE"/>
    <property type="match status" value="1"/>
</dbReference>
<keyword evidence="13" id="KW-0511">Multifunctional enzyme</keyword>
<dbReference type="EMBL" id="SELH01000023">
    <property type="protein sequence ID" value="TWP27287.1"/>
    <property type="molecule type" value="Genomic_DNA"/>
</dbReference>
<feature type="binding site" evidence="17">
    <location>
        <position position="435"/>
    </location>
    <ligand>
        <name>AMP</name>
        <dbReference type="ChEBI" id="CHEBI:456215"/>
    </ligand>
</feature>
<dbReference type="GO" id="GO:0110051">
    <property type="term" value="P:metabolite repair"/>
    <property type="evidence" value="ECO:0007669"/>
    <property type="project" value="TreeGrafter"/>
</dbReference>
<evidence type="ECO:0000256" key="10">
    <source>
        <dbReference type="ARBA" id="ARBA00023027"/>
    </source>
</evidence>
<comment type="function">
    <text evidence="18">Catalyzes the epimerization of the S- and R-forms of NAD(P)HX, a damaged form of NAD(P)H that is a result of enzymatic or heat-dependent hydration. This is a prerequisite for the S-specific NAD(P)H-hydrate dehydratase to allow the repair of both epimers of NAD(P)HX.</text>
</comment>
<proteinExistence type="inferred from homology"/>
<dbReference type="EC" id="5.1.99.6" evidence="19"/>
<dbReference type="HAMAP" id="MF_01965">
    <property type="entry name" value="NADHX_dehydratase"/>
    <property type="match status" value="1"/>
</dbReference>
<dbReference type="SUPFAM" id="SSF64153">
    <property type="entry name" value="YjeF N-terminal domain-like"/>
    <property type="match status" value="1"/>
</dbReference>
<keyword evidence="8 17" id="KW-0521">NADP</keyword>
<dbReference type="PIRSF" id="PIRSF017184">
    <property type="entry name" value="Nnr"/>
    <property type="match status" value="1"/>
</dbReference>
<dbReference type="Proteomes" id="UP000319499">
    <property type="component" value="Unassembled WGS sequence"/>
</dbReference>
<evidence type="ECO:0000256" key="12">
    <source>
        <dbReference type="ARBA" id="ARBA00023239"/>
    </source>
</evidence>
<evidence type="ECO:0000256" key="19">
    <source>
        <dbReference type="PIRNR" id="PIRNR017184"/>
    </source>
</evidence>
<accession>A0A563DB17</accession>
<feature type="binding site" evidence="18">
    <location>
        <position position="58"/>
    </location>
    <ligand>
        <name>K(+)</name>
        <dbReference type="ChEBI" id="CHEBI:29103"/>
    </ligand>
</feature>
<evidence type="ECO:0000256" key="6">
    <source>
        <dbReference type="ARBA" id="ARBA00022741"/>
    </source>
</evidence>
<comment type="similarity">
    <text evidence="4 19">In the C-terminal section; belongs to the NnrD/CARKD family.</text>
</comment>
<dbReference type="Gene3D" id="3.40.50.10260">
    <property type="entry name" value="YjeF N-terminal domain"/>
    <property type="match status" value="1"/>
</dbReference>
<dbReference type="Pfam" id="PF03853">
    <property type="entry name" value="YjeF_N"/>
    <property type="match status" value="1"/>
</dbReference>
<dbReference type="InterPro" id="IPR030677">
    <property type="entry name" value="Nnr"/>
</dbReference>
<comment type="subunit">
    <text evidence="17">Homotetramer.</text>
</comment>
<evidence type="ECO:0000256" key="11">
    <source>
        <dbReference type="ARBA" id="ARBA00023235"/>
    </source>
</evidence>
<comment type="caution">
    <text evidence="17">Lacks conserved residue(s) required for the propagation of feature annotation.</text>
</comment>
<comment type="catalytic activity">
    <reaction evidence="15 17 19">
        <text>(6S)-NADHX + ADP = AMP + phosphate + NADH + H(+)</text>
        <dbReference type="Rhea" id="RHEA:32223"/>
        <dbReference type="ChEBI" id="CHEBI:15378"/>
        <dbReference type="ChEBI" id="CHEBI:43474"/>
        <dbReference type="ChEBI" id="CHEBI:57945"/>
        <dbReference type="ChEBI" id="CHEBI:64074"/>
        <dbReference type="ChEBI" id="CHEBI:456215"/>
        <dbReference type="ChEBI" id="CHEBI:456216"/>
        <dbReference type="EC" id="4.2.1.136"/>
    </reaction>
</comment>
<feature type="binding site" evidence="17">
    <location>
        <position position="436"/>
    </location>
    <ligand>
        <name>(6S)-NADPHX</name>
        <dbReference type="ChEBI" id="CHEBI:64076"/>
    </ligand>
</feature>
<evidence type="ECO:0000256" key="4">
    <source>
        <dbReference type="ARBA" id="ARBA00009524"/>
    </source>
</evidence>
<dbReference type="RefSeq" id="WP_146262634.1">
    <property type="nucleotide sequence ID" value="NZ_SELG01000038.1"/>
</dbReference>
<evidence type="ECO:0000256" key="2">
    <source>
        <dbReference type="ARBA" id="ARBA00000909"/>
    </source>
</evidence>
<reference evidence="22 23" key="1">
    <citation type="submission" date="2019-02" db="EMBL/GenBank/DDBJ databases">
        <title>Apibacter muscae sp. nov.: a novel member of the house fly microbiota.</title>
        <authorList>
            <person name="Park R."/>
        </authorList>
    </citation>
    <scope>NUCLEOTIDE SEQUENCE [LARGE SCALE GENOMIC DNA]</scope>
    <source>
        <strain evidence="22 23">AL1</strain>
    </source>
</reference>
<comment type="function">
    <text evidence="14 19">Bifunctional enzyme that catalyzes the epimerization of the S- and R-forms of NAD(P)HX and the dehydration of the S-form of NAD(P)HX at the expense of ADP, which is converted to AMP. This allows the repair of both epimers of NAD(P)HX, a damaged form of NAD(P)H that is a result of enzymatic or heat-dependent hydration.</text>
</comment>
<sequence>MKIFKKEQLRLCDEHTIKNRNLRSIDLMEVAATNCYKWITERYTKDYSFYVVCGKGNNGGDGLALARMLVEGDYEVEVLMLQSKDDLTEDTQINFDRFPKSVQFIDNDSFEIENFNSTILIDALFGIGLNRSLDGIEKKIIDKINQISAIKISIDIPSGLPSDELPKENQTIFKADETLTFGFIKRSFLHKEGAEYTGNVHIIDLDLDQDFVKNEATDNFIISNNYIKNNIRKRQKFEHKGDFGKALLIGGSYGQVGSIALSTNAALRVGTGIVHTLAPECGYQILQTLAPEAIFHGAGQKIVETIELLVNDYTLGIGPGLGSDNITKGAFEQLLKNENKPLVLDADALNIIATDKKLLKSIPENSILTPHPKEFERIFGKTNSSLEQCELARKKAIEFKIHIVLKGHYTTILTPLGICYYNPTGNAGMAKGGSGDVLTGIITGLLAQSYSPTDAAIIGCYLHGKAGDIAALKKSQEAMTAQDIINYLSEVFVTLNK</sequence>
<evidence type="ECO:0000256" key="5">
    <source>
        <dbReference type="ARBA" id="ARBA00022723"/>
    </source>
</evidence>
<feature type="binding site" evidence="17">
    <location>
        <position position="320"/>
    </location>
    <ligand>
        <name>(6S)-NADPHX</name>
        <dbReference type="ChEBI" id="CHEBI:64076"/>
    </ligand>
</feature>
<dbReference type="InterPro" id="IPR036652">
    <property type="entry name" value="YjeF_N_dom_sf"/>
</dbReference>
<dbReference type="GO" id="GO:0046872">
    <property type="term" value="F:metal ion binding"/>
    <property type="evidence" value="ECO:0007669"/>
    <property type="project" value="UniProtKB-UniRule"/>
</dbReference>
<evidence type="ECO:0000256" key="8">
    <source>
        <dbReference type="ARBA" id="ARBA00022857"/>
    </source>
</evidence>
<dbReference type="SUPFAM" id="SSF53613">
    <property type="entry name" value="Ribokinase-like"/>
    <property type="match status" value="1"/>
</dbReference>
<comment type="similarity">
    <text evidence="3 19">In the N-terminal section; belongs to the NnrE/AIBP family.</text>
</comment>
<feature type="binding site" evidence="17">
    <location>
        <begin position="406"/>
        <end position="410"/>
    </location>
    <ligand>
        <name>AMP</name>
        <dbReference type="ChEBI" id="CHEBI:456215"/>
    </ligand>
</feature>
<keyword evidence="5 18" id="KW-0479">Metal-binding</keyword>
<evidence type="ECO:0000256" key="13">
    <source>
        <dbReference type="ARBA" id="ARBA00023268"/>
    </source>
</evidence>
<evidence type="ECO:0000256" key="3">
    <source>
        <dbReference type="ARBA" id="ARBA00006001"/>
    </source>
</evidence>
<comment type="catalytic activity">
    <reaction evidence="16 17 19">
        <text>(6S)-NADPHX + ADP = AMP + phosphate + NADPH + H(+)</text>
        <dbReference type="Rhea" id="RHEA:32235"/>
        <dbReference type="ChEBI" id="CHEBI:15378"/>
        <dbReference type="ChEBI" id="CHEBI:43474"/>
        <dbReference type="ChEBI" id="CHEBI:57783"/>
        <dbReference type="ChEBI" id="CHEBI:64076"/>
        <dbReference type="ChEBI" id="CHEBI:456215"/>
        <dbReference type="ChEBI" id="CHEBI:456216"/>
        <dbReference type="EC" id="4.2.1.136"/>
    </reaction>
</comment>
<feature type="binding site" evidence="18">
    <location>
        <position position="122"/>
    </location>
    <ligand>
        <name>K(+)</name>
        <dbReference type="ChEBI" id="CHEBI:29103"/>
    </ligand>
</feature>
<dbReference type="OrthoDB" id="9806925at2"/>
<dbReference type="InterPro" id="IPR029056">
    <property type="entry name" value="Ribokinase-like"/>
</dbReference>
<comment type="caution">
    <text evidence="22">The sequence shown here is derived from an EMBL/GenBank/DDBJ whole genome shotgun (WGS) entry which is preliminary data.</text>
</comment>
<feature type="domain" description="YjeF N-terminal" evidence="21">
    <location>
        <begin position="9"/>
        <end position="213"/>
    </location>
</feature>
<feature type="binding site" evidence="18">
    <location>
        <begin position="126"/>
        <end position="132"/>
    </location>
    <ligand>
        <name>(6S)-NADPHX</name>
        <dbReference type="ChEBI" id="CHEBI:64076"/>
    </ligand>
</feature>
<evidence type="ECO:0000256" key="7">
    <source>
        <dbReference type="ARBA" id="ARBA00022840"/>
    </source>
</evidence>
<comment type="similarity">
    <text evidence="18">Belongs to the NnrE/AIBP family.</text>
</comment>
<dbReference type="NCBIfam" id="TIGR00196">
    <property type="entry name" value="yjeF_cterm"/>
    <property type="match status" value="1"/>
</dbReference>
<keyword evidence="6 17" id="KW-0547">Nucleotide-binding</keyword>
<evidence type="ECO:0000256" key="15">
    <source>
        <dbReference type="ARBA" id="ARBA00048238"/>
    </source>
</evidence>
<dbReference type="NCBIfam" id="TIGR00197">
    <property type="entry name" value="yjeF_nterm"/>
    <property type="match status" value="1"/>
</dbReference>
<name>A0A563DB17_9FLAO</name>
<keyword evidence="10 17" id="KW-0520">NAD</keyword>
<evidence type="ECO:0000256" key="16">
    <source>
        <dbReference type="ARBA" id="ARBA00049209"/>
    </source>
</evidence>
<keyword evidence="11 18" id="KW-0413">Isomerase</keyword>
<evidence type="ECO:0000256" key="9">
    <source>
        <dbReference type="ARBA" id="ARBA00022958"/>
    </source>
</evidence>
<comment type="similarity">
    <text evidence="17">Belongs to the NnrD/CARKD family.</text>
</comment>
<dbReference type="GO" id="GO:0046496">
    <property type="term" value="P:nicotinamide nucleotide metabolic process"/>
    <property type="evidence" value="ECO:0007669"/>
    <property type="project" value="UniProtKB-UniRule"/>
</dbReference>
<dbReference type="GO" id="GO:0052855">
    <property type="term" value="F:ADP-dependent NAD(P)H-hydrate dehydratase activity"/>
    <property type="evidence" value="ECO:0007669"/>
    <property type="project" value="UniProtKB-UniRule"/>
</dbReference>
<keyword evidence="9 18" id="KW-0630">Potassium</keyword>
<evidence type="ECO:0000256" key="1">
    <source>
        <dbReference type="ARBA" id="ARBA00000013"/>
    </source>
</evidence>
<feature type="binding site" evidence="18">
    <location>
        <position position="158"/>
    </location>
    <ligand>
        <name>K(+)</name>
        <dbReference type="ChEBI" id="CHEBI:29103"/>
    </ligand>
</feature>
<dbReference type="HAMAP" id="MF_01966">
    <property type="entry name" value="NADHX_epimerase"/>
    <property type="match status" value="1"/>
</dbReference>
<dbReference type="EC" id="4.2.1.136" evidence="19"/>
<dbReference type="Gene3D" id="3.40.1190.20">
    <property type="match status" value="1"/>
</dbReference>
<protein>
    <recommendedName>
        <fullName evidence="19">Bifunctional NAD(P)H-hydrate repair enzyme</fullName>
    </recommendedName>
    <alternativeName>
        <fullName evidence="19">Nicotinamide nucleotide repair protein</fullName>
    </alternativeName>
    <domain>
        <recommendedName>
            <fullName evidence="19">ADP-dependent (S)-NAD(P)H-hydrate dehydratase</fullName>
            <ecNumber evidence="19">4.2.1.136</ecNumber>
        </recommendedName>
        <alternativeName>
            <fullName evidence="19">ADP-dependent NAD(P)HX dehydratase</fullName>
        </alternativeName>
    </domain>
    <domain>
        <recommendedName>
            <fullName evidence="19">NAD(P)H-hydrate epimerase</fullName>
            <ecNumber evidence="19">5.1.99.6</ecNumber>
        </recommendedName>
    </domain>
</protein>
<dbReference type="InterPro" id="IPR017953">
    <property type="entry name" value="Carbohydrate_kinase_pred_CS"/>
</dbReference>
<keyword evidence="12 17" id="KW-0456">Lyase</keyword>
<organism evidence="22 23">
    <name type="scientific">Apibacter muscae</name>
    <dbReference type="NCBI Taxonomy" id="2509004"/>
    <lineage>
        <taxon>Bacteria</taxon>
        <taxon>Pseudomonadati</taxon>
        <taxon>Bacteroidota</taxon>
        <taxon>Flavobacteriia</taxon>
        <taxon>Flavobacteriales</taxon>
        <taxon>Weeksellaceae</taxon>
        <taxon>Apibacter</taxon>
    </lineage>
</organism>
<comment type="cofactor">
    <cofactor evidence="17">
        <name>Mg(2+)</name>
        <dbReference type="ChEBI" id="CHEBI:18420"/>
    </cofactor>
</comment>
<comment type="cofactor">
    <cofactor evidence="18 19">
        <name>K(+)</name>
        <dbReference type="ChEBI" id="CHEBI:29103"/>
    </cofactor>
    <text evidence="18 19">Binds 1 potassium ion per subunit.</text>
</comment>
<evidence type="ECO:0000259" key="20">
    <source>
        <dbReference type="PROSITE" id="PS51383"/>
    </source>
</evidence>
<feature type="binding site" evidence="18">
    <location>
        <begin position="57"/>
        <end position="61"/>
    </location>
    <ligand>
        <name>(6S)-NADPHX</name>
        <dbReference type="ChEBI" id="CHEBI:64076"/>
    </ligand>
</feature>
<feature type="binding site" evidence="18">
    <location>
        <position position="155"/>
    </location>
    <ligand>
        <name>(6S)-NADPHX</name>
        <dbReference type="ChEBI" id="CHEBI:64076"/>
    </ligand>
</feature>
<dbReference type="GO" id="GO:0052856">
    <property type="term" value="F:NAD(P)HX epimerase activity"/>
    <property type="evidence" value="ECO:0007669"/>
    <property type="project" value="UniProtKB-UniRule"/>
</dbReference>
<dbReference type="PROSITE" id="PS51383">
    <property type="entry name" value="YJEF_C_3"/>
    <property type="match status" value="1"/>
</dbReference>
<keyword evidence="7 17" id="KW-0067">ATP-binding</keyword>
<feature type="binding site" evidence="17">
    <location>
        <position position="371"/>
    </location>
    <ligand>
        <name>(6S)-NADPHX</name>
        <dbReference type="ChEBI" id="CHEBI:64076"/>
    </ligand>
</feature>
<evidence type="ECO:0000313" key="22">
    <source>
        <dbReference type="EMBL" id="TWP27287.1"/>
    </source>
</evidence>
<dbReference type="Pfam" id="PF01256">
    <property type="entry name" value="Carb_kinase"/>
    <property type="match status" value="1"/>
</dbReference>
<dbReference type="CDD" id="cd01171">
    <property type="entry name" value="YXKO-related"/>
    <property type="match status" value="1"/>
</dbReference>
<comment type="catalytic activity">
    <reaction evidence="2 18 19">
        <text>(6R)-NADPHX = (6S)-NADPHX</text>
        <dbReference type="Rhea" id="RHEA:32227"/>
        <dbReference type="ChEBI" id="CHEBI:64076"/>
        <dbReference type="ChEBI" id="CHEBI:64077"/>
        <dbReference type="EC" id="5.1.99.6"/>
    </reaction>
</comment>
<dbReference type="InterPro" id="IPR004443">
    <property type="entry name" value="YjeF_N_dom"/>
</dbReference>
<evidence type="ECO:0000313" key="23">
    <source>
        <dbReference type="Proteomes" id="UP000319499"/>
    </source>
</evidence>
<evidence type="ECO:0000259" key="21">
    <source>
        <dbReference type="PROSITE" id="PS51385"/>
    </source>
</evidence>
<dbReference type="AlphaFoldDB" id="A0A563DB17"/>
<keyword evidence="23" id="KW-1185">Reference proteome</keyword>
<feature type="domain" description="YjeF C-terminal" evidence="20">
    <location>
        <begin position="223"/>
        <end position="495"/>
    </location>
</feature>
<evidence type="ECO:0000256" key="14">
    <source>
        <dbReference type="ARBA" id="ARBA00025153"/>
    </source>
</evidence>
<dbReference type="PROSITE" id="PS51385">
    <property type="entry name" value="YJEF_N"/>
    <property type="match status" value="1"/>
</dbReference>
<dbReference type="InterPro" id="IPR000631">
    <property type="entry name" value="CARKD"/>
</dbReference>
<evidence type="ECO:0000256" key="18">
    <source>
        <dbReference type="HAMAP-Rule" id="MF_01966"/>
    </source>
</evidence>
<dbReference type="GO" id="GO:0005524">
    <property type="term" value="F:ATP binding"/>
    <property type="evidence" value="ECO:0007669"/>
    <property type="project" value="UniProtKB-UniRule"/>
</dbReference>
<dbReference type="PANTHER" id="PTHR12592">
    <property type="entry name" value="ATP-DEPENDENT (S)-NAD(P)H-HYDRATE DEHYDRATASE FAMILY MEMBER"/>
    <property type="match status" value="1"/>
</dbReference>
<gene>
    <name evidence="18" type="primary">nnrE</name>
    <name evidence="17" type="synonym">nnrD</name>
    <name evidence="22" type="ORF">ETU09_07525</name>
</gene>
<dbReference type="PROSITE" id="PS01050">
    <property type="entry name" value="YJEF_C_2"/>
    <property type="match status" value="1"/>
</dbReference>
<comment type="function">
    <text evidence="17">Catalyzes the dehydration of the S-form of NAD(P)HX at the expense of ADP, which is converted to AMP. Together with NAD(P)HX epimerase, which catalyzes the epimerization of the S- and R-forms, the enzyme allows the repair of both epimers of NAD(P)HX, a damaged form of NAD(P)H that is a result of enzymatic or heat-dependent hydration.</text>
</comment>
<comment type="catalytic activity">
    <reaction evidence="1 18 19">
        <text>(6R)-NADHX = (6S)-NADHX</text>
        <dbReference type="Rhea" id="RHEA:32215"/>
        <dbReference type="ChEBI" id="CHEBI:64074"/>
        <dbReference type="ChEBI" id="CHEBI:64075"/>
        <dbReference type="EC" id="5.1.99.6"/>
    </reaction>
</comment>
<evidence type="ECO:0000256" key="17">
    <source>
        <dbReference type="HAMAP-Rule" id="MF_01965"/>
    </source>
</evidence>